<organism evidence="3 4">
    <name type="scientific">Roseateles chitinivorans</name>
    <dbReference type="NCBI Taxonomy" id="2917965"/>
    <lineage>
        <taxon>Bacteria</taxon>
        <taxon>Pseudomonadati</taxon>
        <taxon>Pseudomonadota</taxon>
        <taxon>Betaproteobacteria</taxon>
        <taxon>Burkholderiales</taxon>
        <taxon>Sphaerotilaceae</taxon>
        <taxon>Roseateles</taxon>
    </lineage>
</organism>
<comment type="caution">
    <text evidence="3">The sequence shown here is derived from an EMBL/GenBank/DDBJ whole genome shotgun (WGS) entry which is preliminary data.</text>
</comment>
<sequence length="79" mass="9135">MRSSRLPAPERQVARPSGRRRTQIGLPMTQHMLTARLRELHADWLVSRTVHAKVSLRVEYEITAQACRLDPMKEASQAW</sequence>
<dbReference type="InterPro" id="IPR002577">
    <property type="entry name" value="HTH_HxlR"/>
</dbReference>
<evidence type="ECO:0000256" key="1">
    <source>
        <dbReference type="SAM" id="MobiDB-lite"/>
    </source>
</evidence>
<dbReference type="Pfam" id="PF01638">
    <property type="entry name" value="HxlR"/>
    <property type="match status" value="1"/>
</dbReference>
<dbReference type="EMBL" id="PEOG01000054">
    <property type="protein sequence ID" value="PIM51759.1"/>
    <property type="molecule type" value="Genomic_DNA"/>
</dbReference>
<protein>
    <recommendedName>
        <fullName evidence="2">HTH hxlR-type domain-containing protein</fullName>
    </recommendedName>
</protein>
<proteinExistence type="predicted"/>
<gene>
    <name evidence="3" type="ORF">CS062_18215</name>
</gene>
<keyword evidence="4" id="KW-1185">Reference proteome</keyword>
<accession>A0A2G9C8A0</accession>
<dbReference type="SUPFAM" id="SSF46785">
    <property type="entry name" value="Winged helix' DNA-binding domain"/>
    <property type="match status" value="1"/>
</dbReference>
<evidence type="ECO:0000313" key="3">
    <source>
        <dbReference type="EMBL" id="PIM51759.1"/>
    </source>
</evidence>
<evidence type="ECO:0000313" key="4">
    <source>
        <dbReference type="Proteomes" id="UP000231501"/>
    </source>
</evidence>
<feature type="region of interest" description="Disordered" evidence="1">
    <location>
        <begin position="1"/>
        <end position="22"/>
    </location>
</feature>
<reference evidence="3 4" key="1">
    <citation type="submission" date="2017-11" db="EMBL/GenBank/DDBJ databases">
        <title>Draft genome sequence of Mitsuaria sp. HWN-4.</title>
        <authorList>
            <person name="Gundlapally S.R."/>
        </authorList>
    </citation>
    <scope>NUCLEOTIDE SEQUENCE [LARGE SCALE GENOMIC DNA]</scope>
    <source>
        <strain evidence="3 4">HWN-4</strain>
    </source>
</reference>
<name>A0A2G9C8A0_9BURK</name>
<dbReference type="AlphaFoldDB" id="A0A2G9C8A0"/>
<dbReference type="Gene3D" id="1.10.10.10">
    <property type="entry name" value="Winged helix-like DNA-binding domain superfamily/Winged helix DNA-binding domain"/>
    <property type="match status" value="1"/>
</dbReference>
<dbReference type="InterPro" id="IPR036390">
    <property type="entry name" value="WH_DNA-bd_sf"/>
</dbReference>
<feature type="domain" description="HTH hxlR-type" evidence="2">
    <location>
        <begin position="1"/>
        <end position="79"/>
    </location>
</feature>
<evidence type="ECO:0000259" key="2">
    <source>
        <dbReference type="PROSITE" id="PS51118"/>
    </source>
</evidence>
<dbReference type="InterPro" id="IPR036388">
    <property type="entry name" value="WH-like_DNA-bd_sf"/>
</dbReference>
<dbReference type="PROSITE" id="PS51118">
    <property type="entry name" value="HTH_HXLR"/>
    <property type="match status" value="1"/>
</dbReference>
<dbReference type="Proteomes" id="UP000231501">
    <property type="component" value="Unassembled WGS sequence"/>
</dbReference>
<dbReference type="OrthoDB" id="9807069at2"/>